<keyword evidence="2" id="KW-0961">Cell wall biogenesis/degradation</keyword>
<gene>
    <name evidence="5" type="ORF">BACCIP111883_00224</name>
</gene>
<feature type="domain" description="SH3b" evidence="4">
    <location>
        <begin position="326"/>
        <end position="388"/>
    </location>
</feature>
<organism evidence="5 6">
    <name type="scientific">Sutcliffiella rhizosphaerae</name>
    <dbReference type="NCBI Taxonomy" id="2880967"/>
    <lineage>
        <taxon>Bacteria</taxon>
        <taxon>Bacillati</taxon>
        <taxon>Bacillota</taxon>
        <taxon>Bacilli</taxon>
        <taxon>Bacillales</taxon>
        <taxon>Bacillaceae</taxon>
        <taxon>Sutcliffiella</taxon>
    </lineage>
</organism>
<dbReference type="CDD" id="cd02696">
    <property type="entry name" value="MurNAc-LAA"/>
    <property type="match status" value="1"/>
</dbReference>
<keyword evidence="6" id="KW-1185">Reference proteome</keyword>
<comment type="caution">
    <text evidence="5">The sequence shown here is derived from an EMBL/GenBank/DDBJ whole genome shotgun (WGS) entry which is preliminary data.</text>
</comment>
<evidence type="ECO:0000256" key="2">
    <source>
        <dbReference type="ARBA" id="ARBA00023316"/>
    </source>
</evidence>
<dbReference type="PROSITE" id="PS51781">
    <property type="entry name" value="SH3B"/>
    <property type="match status" value="5"/>
</dbReference>
<dbReference type="InterPro" id="IPR052354">
    <property type="entry name" value="Cell_Wall_Dynamics_Protein"/>
</dbReference>
<evidence type="ECO:0000313" key="6">
    <source>
        <dbReference type="Proteomes" id="UP000789833"/>
    </source>
</evidence>
<reference evidence="5 6" key="1">
    <citation type="submission" date="2021-10" db="EMBL/GenBank/DDBJ databases">
        <authorList>
            <person name="Criscuolo A."/>
        </authorList>
    </citation>
    <scope>NUCLEOTIDE SEQUENCE [LARGE SCALE GENOMIC DNA]</scope>
    <source>
        <strain evidence="6">CIP 111883</strain>
    </source>
</reference>
<evidence type="ECO:0000256" key="3">
    <source>
        <dbReference type="SAM" id="SignalP"/>
    </source>
</evidence>
<accession>A0ABN8A6D7</accession>
<evidence type="ECO:0000256" key="1">
    <source>
        <dbReference type="ARBA" id="ARBA00022801"/>
    </source>
</evidence>
<dbReference type="SUPFAM" id="SSF53187">
    <property type="entry name" value="Zn-dependent exopeptidases"/>
    <property type="match status" value="1"/>
</dbReference>
<dbReference type="EMBL" id="CAKJTJ010000001">
    <property type="protein sequence ID" value="CAG9619457.1"/>
    <property type="molecule type" value="Genomic_DNA"/>
</dbReference>
<feature type="domain" description="SH3b" evidence="4">
    <location>
        <begin position="252"/>
        <end position="315"/>
    </location>
</feature>
<sequence>MRQKLHIFITALLLFSTVFAFLDVTSAYANKSVVVATDVLNVRTTPDTNGAIISKVLRGETYPVVESQGEWVKIQVTSSKAGWVASYLVKESSNGGGSTAPSTGGESFVQILTDDLRVRTGPGTNFSVIGFVHTSSVNVRYLDENENWVKISGDGVEGWVAKEFVSITAKKTETTVDEEKQQVATILTDDLNIRSEASTQGEVLGTLSTGQQVMVTASSGEWLKINYQGMDGWIHKDYATLNQDQAGSAPTATEAIIKVAGLNVRSEPSLNGSVLKQLAEGSKVKIINERNNWCEIEMDDGQKGWIAGWFLEKSGQSSQEIPSNTEGTIVIVDDATNIRSAPSTTANVVLRANKGEEFEIAGVEDNWYKIKLSDGSDAFVAGWIVTTKGSTNKISRAGAEQYLANKVIVIDPGHGGRDVGAIGASGTYEKELTLRTSQLLHDKLRAAGAKVHMTRQADTSVPLHTRPQMANYYQADAFISVHYDSLDDSSVTGTTTYYYSNSDESLAESVHSALTQYIHLRDRGYRQENYLVLRESMRPSLLLELGYISNRGEEMTIKSGDFQERASTAIYQGLAQYFKEN</sequence>
<dbReference type="PANTHER" id="PTHR34408:SF1">
    <property type="entry name" value="GLYCOSYL HYDROLASE FAMILY 19 DOMAIN-CONTAINING PROTEIN HI_1415"/>
    <property type="match status" value="1"/>
</dbReference>
<dbReference type="SMART" id="SM00287">
    <property type="entry name" value="SH3b"/>
    <property type="match status" value="5"/>
</dbReference>
<dbReference type="InterPro" id="IPR017293">
    <property type="entry name" value="N-acetylmuramoyl-L-ala_amidase"/>
</dbReference>
<dbReference type="InterPro" id="IPR002508">
    <property type="entry name" value="MurNAc-LAA_cat"/>
</dbReference>
<dbReference type="Pfam" id="PF01520">
    <property type="entry name" value="Amidase_3"/>
    <property type="match status" value="1"/>
</dbReference>
<proteinExistence type="predicted"/>
<feature type="domain" description="SH3b" evidence="4">
    <location>
        <begin position="181"/>
        <end position="243"/>
    </location>
</feature>
<name>A0ABN8A6D7_9BACI</name>
<protein>
    <recommendedName>
        <fullName evidence="4">SH3b domain-containing protein</fullName>
    </recommendedName>
</protein>
<dbReference type="Gene3D" id="2.30.30.40">
    <property type="entry name" value="SH3 Domains"/>
    <property type="match status" value="5"/>
</dbReference>
<keyword evidence="1" id="KW-0378">Hydrolase</keyword>
<dbReference type="Pfam" id="PF08239">
    <property type="entry name" value="SH3_3"/>
    <property type="match status" value="5"/>
</dbReference>
<dbReference type="RefSeq" id="WP_230499389.1">
    <property type="nucleotide sequence ID" value="NZ_CAKJTJ010000001.1"/>
</dbReference>
<dbReference type="PIRSF" id="PIRSF037846">
    <property type="entry name" value="Autolysin_YrvJ_prd"/>
    <property type="match status" value="1"/>
</dbReference>
<feature type="domain" description="SH3b" evidence="4">
    <location>
        <begin position="28"/>
        <end position="92"/>
    </location>
</feature>
<feature type="signal peptide" evidence="3">
    <location>
        <begin position="1"/>
        <end position="20"/>
    </location>
</feature>
<dbReference type="Gene3D" id="3.40.630.40">
    <property type="entry name" value="Zn-dependent exopeptidases"/>
    <property type="match status" value="1"/>
</dbReference>
<dbReference type="InterPro" id="IPR003646">
    <property type="entry name" value="SH3-like_bac-type"/>
</dbReference>
<evidence type="ECO:0000313" key="5">
    <source>
        <dbReference type="EMBL" id="CAG9619457.1"/>
    </source>
</evidence>
<keyword evidence="3" id="KW-0732">Signal</keyword>
<feature type="chain" id="PRO_5047159987" description="SH3b domain-containing protein" evidence="3">
    <location>
        <begin position="21"/>
        <end position="581"/>
    </location>
</feature>
<evidence type="ECO:0000259" key="4">
    <source>
        <dbReference type="PROSITE" id="PS51781"/>
    </source>
</evidence>
<dbReference type="Proteomes" id="UP000789833">
    <property type="component" value="Unassembled WGS sequence"/>
</dbReference>
<dbReference type="SMART" id="SM00646">
    <property type="entry name" value="Ami_3"/>
    <property type="match status" value="1"/>
</dbReference>
<dbReference type="PANTHER" id="PTHR34408">
    <property type="entry name" value="FAMILY PROTEIN, PUTATIVE-RELATED"/>
    <property type="match status" value="1"/>
</dbReference>
<feature type="domain" description="SH3b" evidence="4">
    <location>
        <begin position="104"/>
        <end position="169"/>
    </location>
</feature>